<comment type="similarity">
    <text evidence="1">Belongs to the ATP-dependent AMP-binding enzyme family.</text>
</comment>
<keyword evidence="4" id="KW-0443">Lipid metabolism</keyword>
<evidence type="ECO:0000256" key="4">
    <source>
        <dbReference type="ARBA" id="ARBA00022832"/>
    </source>
</evidence>
<dbReference type="Pfam" id="PF00501">
    <property type="entry name" value="AMP-binding"/>
    <property type="match status" value="1"/>
</dbReference>
<evidence type="ECO:0000256" key="7">
    <source>
        <dbReference type="ARBA" id="ARBA00036813"/>
    </source>
</evidence>
<dbReference type="GO" id="GO:0035336">
    <property type="term" value="P:long-chain fatty-acyl-CoA metabolic process"/>
    <property type="evidence" value="ECO:0007669"/>
    <property type="project" value="TreeGrafter"/>
</dbReference>
<protein>
    <recommendedName>
        <fullName evidence="6">long-chain-fatty-acid--CoA ligase</fullName>
        <ecNumber evidence="6">6.2.1.3</ecNumber>
    </recommendedName>
</protein>
<accession>A0A7J7KQC7</accession>
<dbReference type="GO" id="GO:0005811">
    <property type="term" value="C:lipid droplet"/>
    <property type="evidence" value="ECO:0007669"/>
    <property type="project" value="TreeGrafter"/>
</dbReference>
<dbReference type="EMBL" id="VXIV02000147">
    <property type="protein sequence ID" value="KAF6040391.1"/>
    <property type="molecule type" value="Genomic_DNA"/>
</dbReference>
<dbReference type="InterPro" id="IPR020845">
    <property type="entry name" value="AMP-binding_CS"/>
</dbReference>
<evidence type="ECO:0000256" key="2">
    <source>
        <dbReference type="ARBA" id="ARBA00022598"/>
    </source>
</evidence>
<dbReference type="Gene3D" id="3.40.50.12780">
    <property type="entry name" value="N-terminal domain of ligase-like"/>
    <property type="match status" value="1"/>
</dbReference>
<dbReference type="Proteomes" id="UP000593567">
    <property type="component" value="Unassembled WGS sequence"/>
</dbReference>
<name>A0A7J7KQC7_BUGNE</name>
<dbReference type="PANTHER" id="PTHR43272">
    <property type="entry name" value="LONG-CHAIN-FATTY-ACID--COA LIGASE"/>
    <property type="match status" value="1"/>
</dbReference>
<evidence type="ECO:0000256" key="3">
    <source>
        <dbReference type="ARBA" id="ARBA00022741"/>
    </source>
</evidence>
<keyword evidence="3" id="KW-0547">Nucleotide-binding</keyword>
<sequence>MPLLECSLLTILKTLSFFFDVFTYIPYYLYQDQAEVLAKSKARKATLVGGTGGQWGCIDEPELTTTPDADCHTLPELFEKACMKYADQPCVGTRQFFREEDEVQPNGKVFKKCILGEYEWKTYAEVMEEVKGLGRGLSLSGMSPSMSILIFAETRADWMIAAQACFRQNFAVVTLYATLGDEAIIHGINETEVTHVITSGDLLPKFKKILSKTPTVKHITYMQGRSVVNVGSIAEGYDVTISSMQEVVAKGYSIADSYVDTMPVPDDMAVIMYTSGSTGLPKGVQLSHANVMAGCSGLLDRCRILSGDVYVGYLPLAHILELCAEITCMYAGCQIGYSGPNTLSDASTAIKKGQKGDVSVLRPTLMACVPTVMDRIYKNVWDKVENGGLGKRVLFKFAVEYKRKWIYRGGDTPILNSLVMSSITGLLGGRLRAMISGGAPLNPKTQEFLRVCLCCPVIQGYGLTETCASGTVACLNDLKIGHVGSPISCTKIKLVNWEEGNYRNTDTPPRGEVWIGGPCVATGYFKNREKTAEEFAQQDGLRWFKTGDIGVMSSDGTLSIIDRKKDLVKLQAGEYVSLGKVEACLKLCPLVDNICLFANSMEMYTVAVVVPNPKNLQELADSLKISCDWSDLCSNPEITEHVLKQMKSLAQGTLQKFETPQKISLTDEVWTPDSGLVTDSLKLKRKPLSEHYASVVSQMYR</sequence>
<feature type="domain" description="AMP-dependent synthetase/ligase" evidence="8">
    <location>
        <begin position="104"/>
        <end position="525"/>
    </location>
</feature>
<dbReference type="SUPFAM" id="SSF56801">
    <property type="entry name" value="Acetyl-CoA synthetase-like"/>
    <property type="match status" value="1"/>
</dbReference>
<evidence type="ECO:0000313" key="10">
    <source>
        <dbReference type="Proteomes" id="UP000593567"/>
    </source>
</evidence>
<dbReference type="GO" id="GO:0005886">
    <property type="term" value="C:plasma membrane"/>
    <property type="evidence" value="ECO:0007669"/>
    <property type="project" value="TreeGrafter"/>
</dbReference>
<keyword evidence="2" id="KW-0436">Ligase</keyword>
<gene>
    <name evidence="9" type="ORF">EB796_001297</name>
</gene>
<dbReference type="EC" id="6.2.1.3" evidence="6"/>
<dbReference type="GO" id="GO:0030182">
    <property type="term" value="P:neuron differentiation"/>
    <property type="evidence" value="ECO:0007669"/>
    <property type="project" value="TreeGrafter"/>
</dbReference>
<dbReference type="InterPro" id="IPR042099">
    <property type="entry name" value="ANL_N_sf"/>
</dbReference>
<dbReference type="PROSITE" id="PS00455">
    <property type="entry name" value="AMP_BINDING"/>
    <property type="match status" value="1"/>
</dbReference>
<keyword evidence="4" id="KW-0276">Fatty acid metabolism</keyword>
<dbReference type="AlphaFoldDB" id="A0A7J7KQC7"/>
<proteinExistence type="inferred from homology"/>
<dbReference type="PANTHER" id="PTHR43272:SF83">
    <property type="entry name" value="ACYL-COA SYNTHETASE LONG-CHAIN, ISOFORM J"/>
    <property type="match status" value="1"/>
</dbReference>
<evidence type="ECO:0000256" key="5">
    <source>
        <dbReference type="ARBA" id="ARBA00022840"/>
    </source>
</evidence>
<evidence type="ECO:0000313" key="9">
    <source>
        <dbReference type="EMBL" id="KAF6040391.1"/>
    </source>
</evidence>
<dbReference type="OrthoDB" id="1700726at2759"/>
<keyword evidence="5" id="KW-0067">ATP-binding</keyword>
<dbReference type="GO" id="GO:0005524">
    <property type="term" value="F:ATP binding"/>
    <property type="evidence" value="ECO:0007669"/>
    <property type="project" value="UniProtKB-KW"/>
</dbReference>
<dbReference type="GO" id="GO:0090433">
    <property type="term" value="F:palmitoyl-CoA ligase activity"/>
    <property type="evidence" value="ECO:0007669"/>
    <property type="project" value="TreeGrafter"/>
</dbReference>
<keyword evidence="10" id="KW-1185">Reference proteome</keyword>
<evidence type="ECO:0000259" key="8">
    <source>
        <dbReference type="Pfam" id="PF00501"/>
    </source>
</evidence>
<comment type="catalytic activity">
    <reaction evidence="7">
        <text>a long-chain fatty acid + ATP + CoA = a long-chain fatty acyl-CoA + AMP + diphosphate</text>
        <dbReference type="Rhea" id="RHEA:15421"/>
        <dbReference type="ChEBI" id="CHEBI:30616"/>
        <dbReference type="ChEBI" id="CHEBI:33019"/>
        <dbReference type="ChEBI" id="CHEBI:57287"/>
        <dbReference type="ChEBI" id="CHEBI:57560"/>
        <dbReference type="ChEBI" id="CHEBI:83139"/>
        <dbReference type="ChEBI" id="CHEBI:456215"/>
        <dbReference type="EC" id="6.2.1.3"/>
    </reaction>
</comment>
<dbReference type="InterPro" id="IPR000873">
    <property type="entry name" value="AMP-dep_synth/lig_dom"/>
</dbReference>
<comment type="caution">
    <text evidence="9">The sequence shown here is derived from an EMBL/GenBank/DDBJ whole genome shotgun (WGS) entry which is preliminary data.</text>
</comment>
<evidence type="ECO:0000256" key="6">
    <source>
        <dbReference type="ARBA" id="ARBA00026121"/>
    </source>
</evidence>
<dbReference type="GO" id="GO:0005783">
    <property type="term" value="C:endoplasmic reticulum"/>
    <property type="evidence" value="ECO:0007669"/>
    <property type="project" value="TreeGrafter"/>
</dbReference>
<reference evidence="9" key="1">
    <citation type="submission" date="2020-06" db="EMBL/GenBank/DDBJ databases">
        <title>Draft genome of Bugula neritina, a colonial animal packing powerful symbionts and potential medicines.</title>
        <authorList>
            <person name="Rayko M."/>
        </authorList>
    </citation>
    <scope>NUCLEOTIDE SEQUENCE [LARGE SCALE GENOMIC DNA]</scope>
    <source>
        <strain evidence="9">Kwan_BN1</strain>
    </source>
</reference>
<organism evidence="9 10">
    <name type="scientific">Bugula neritina</name>
    <name type="common">Brown bryozoan</name>
    <name type="synonym">Sertularia neritina</name>
    <dbReference type="NCBI Taxonomy" id="10212"/>
    <lineage>
        <taxon>Eukaryota</taxon>
        <taxon>Metazoa</taxon>
        <taxon>Spiralia</taxon>
        <taxon>Lophotrochozoa</taxon>
        <taxon>Bryozoa</taxon>
        <taxon>Gymnolaemata</taxon>
        <taxon>Cheilostomatida</taxon>
        <taxon>Flustrina</taxon>
        <taxon>Buguloidea</taxon>
        <taxon>Bugulidae</taxon>
        <taxon>Bugula</taxon>
    </lineage>
</organism>
<evidence type="ECO:0000256" key="1">
    <source>
        <dbReference type="ARBA" id="ARBA00006432"/>
    </source>
</evidence>